<dbReference type="Pfam" id="PF08610">
    <property type="entry name" value="Pex16"/>
    <property type="match status" value="1"/>
</dbReference>
<dbReference type="EMBL" id="JADGKB010000027">
    <property type="protein sequence ID" value="KAJ3258492.1"/>
    <property type="molecule type" value="Genomic_DNA"/>
</dbReference>
<reference evidence="3" key="1">
    <citation type="submission" date="2020-05" db="EMBL/GenBank/DDBJ databases">
        <title>Phylogenomic resolution of chytrid fungi.</title>
        <authorList>
            <person name="Stajich J.E."/>
            <person name="Amses K."/>
            <person name="Simmons R."/>
            <person name="Seto K."/>
            <person name="Myers J."/>
            <person name="Bonds A."/>
            <person name="Quandt C.A."/>
            <person name="Barry K."/>
            <person name="Liu P."/>
            <person name="Grigoriev I."/>
            <person name="Longcore J.E."/>
            <person name="James T.Y."/>
        </authorList>
    </citation>
    <scope>NUCLEOTIDE SEQUENCE</scope>
    <source>
        <strain evidence="3">PLAUS21</strain>
    </source>
</reference>
<evidence type="ECO:0000256" key="1">
    <source>
        <dbReference type="ARBA" id="ARBA00009505"/>
    </source>
</evidence>
<evidence type="ECO:0000313" key="3">
    <source>
        <dbReference type="EMBL" id="KAJ3258492.1"/>
    </source>
</evidence>
<comment type="caution">
    <text evidence="3">The sequence shown here is derived from an EMBL/GenBank/DDBJ whole genome shotgun (WGS) entry which is preliminary data.</text>
</comment>
<dbReference type="GO" id="GO:0007031">
    <property type="term" value="P:peroxisome organization"/>
    <property type="evidence" value="ECO:0007669"/>
    <property type="project" value="UniProtKB-KW"/>
</dbReference>
<evidence type="ECO:0000313" key="4">
    <source>
        <dbReference type="Proteomes" id="UP001210925"/>
    </source>
</evidence>
<name>A0AAD5UKM2_9FUNG</name>
<comment type="subcellular location">
    <subcellularLocation>
        <location evidence="2">Peroxisome membrane</location>
    </subcellularLocation>
</comment>
<evidence type="ECO:0000256" key="2">
    <source>
        <dbReference type="RuleBase" id="RU365003"/>
    </source>
</evidence>
<organism evidence="3 4">
    <name type="scientific">Boothiomyces macroporosus</name>
    <dbReference type="NCBI Taxonomy" id="261099"/>
    <lineage>
        <taxon>Eukaryota</taxon>
        <taxon>Fungi</taxon>
        <taxon>Fungi incertae sedis</taxon>
        <taxon>Chytridiomycota</taxon>
        <taxon>Chytridiomycota incertae sedis</taxon>
        <taxon>Chytridiomycetes</taxon>
        <taxon>Rhizophydiales</taxon>
        <taxon>Terramycetaceae</taxon>
        <taxon>Boothiomyces</taxon>
    </lineage>
</organism>
<dbReference type="PANTHER" id="PTHR13299:SF0">
    <property type="entry name" value="PEROXISOMAL MEMBRANE PROTEIN PEX16"/>
    <property type="match status" value="1"/>
</dbReference>
<keyword evidence="2" id="KW-0576">Peroxisome</keyword>
<dbReference type="Proteomes" id="UP001210925">
    <property type="component" value="Unassembled WGS sequence"/>
</dbReference>
<keyword evidence="4" id="KW-1185">Reference proteome</keyword>
<dbReference type="InterPro" id="IPR013919">
    <property type="entry name" value="Pex16"/>
</dbReference>
<protein>
    <recommendedName>
        <fullName evidence="2">Peroxisomal membrane protein PEX16</fullName>
    </recommendedName>
</protein>
<comment type="similarity">
    <text evidence="1 2">Belongs to the peroxin-16 family.</text>
</comment>
<sequence>MNYENFILKNAQHVQSVEASLRTLSYFLPGRFDNSEILSEFLYSGTKLVGLYHDSILEVEAQKQQPKGASSFNRYNKGLLKKARVICWVLTVVRSFETTAEMVSSRLSKAFQEKFVLVIEIIKAALRLALFKISGNRMIMHTVLPERDYDLAKLEPGVEAGSWKAERTKKEHLSVDALTKDNADFNPAMQYLLSKAMIEPSLDPLELLPQLSGFKQVTEYVYIFRPLIYGTFKIM</sequence>
<accession>A0AAD5UKM2</accession>
<proteinExistence type="inferred from homology"/>
<keyword evidence="2" id="KW-0962">Peroxisome biogenesis</keyword>
<dbReference type="GO" id="GO:0005778">
    <property type="term" value="C:peroxisomal membrane"/>
    <property type="evidence" value="ECO:0007669"/>
    <property type="project" value="UniProtKB-SubCell"/>
</dbReference>
<gene>
    <name evidence="3" type="primary">PEX16</name>
    <name evidence="3" type="ORF">HK103_003614</name>
</gene>
<dbReference type="PANTHER" id="PTHR13299">
    <property type="entry name" value="PEROXISOMAL MEMBRANE PROTEIN PEX16"/>
    <property type="match status" value="1"/>
</dbReference>
<dbReference type="AlphaFoldDB" id="A0AAD5UKM2"/>